<organism evidence="1 2">
    <name type="scientific">Citrus sinensis</name>
    <name type="common">Sweet orange</name>
    <name type="synonym">Citrus aurantium var. sinensis</name>
    <dbReference type="NCBI Taxonomy" id="2711"/>
    <lineage>
        <taxon>Eukaryota</taxon>
        <taxon>Viridiplantae</taxon>
        <taxon>Streptophyta</taxon>
        <taxon>Embryophyta</taxon>
        <taxon>Tracheophyta</taxon>
        <taxon>Spermatophyta</taxon>
        <taxon>Magnoliopsida</taxon>
        <taxon>eudicotyledons</taxon>
        <taxon>Gunneridae</taxon>
        <taxon>Pentapetalae</taxon>
        <taxon>rosids</taxon>
        <taxon>malvids</taxon>
        <taxon>Sapindales</taxon>
        <taxon>Rutaceae</taxon>
        <taxon>Aurantioideae</taxon>
        <taxon>Citrus</taxon>
    </lineage>
</organism>
<protein>
    <submittedName>
        <fullName evidence="1">Beta-galactosidase 10</fullName>
    </submittedName>
</protein>
<sequence>MKPRTPIAPFALLIFFSSSITYCFAGNVTYDSRSLIINGRRELIISAAIHYPRSVPGMWPGLVQKAKEGGVNTIESYVFWNGHELSPGKQARMYMILRIGPFVAAEYNYGGIPVWLHYIPGTVFRNDTEPFKVENEYGYYESFYGEGGKRYALWAAKMAVAQNIGVPWIMCQQFDTPDPVINTCNSFYCDQFTPHSPSMPKIWTENWPGWFKTFGGRDPHRPSEDIAFSVARFFQKGGSVHNYYMYHGGTNFGRTAGGPFITTSYDYEAPIDEYGLPRNPKWGHLKELHGAIKLCEHALLNGERSNLSLGSSQEADVYADSSGACAAFLANMDDKNDKTVVFRNVSYHLPAWSVRAQSSTVEMVPENLQPSEASPDNGSKGLKWEVFKEIAGIWGEADFVKSGFVDHINTTKDTTDYLWYTTSIIVNENEEFLKNGSRPVLLIESKGHALHAFANQELQGSASGNGTHPPFKYKNPISLKAGKNEIALLSMTVGLQNAGPFYEWVGAGITSVKITGFNSGTLDLSTYSWTYKAVVKQPPGDEPIGLDMLKMGKGLAWLNGEEIGRYWPRKSRKSSPHDECVQECDYRGKFNPDKCITGCGEPSQRWYHIPRSWFKPSENILVIFEEKGGDPTKITFSIRKISGKFAFVGEDYFANMLKLLHLFCNMSFNGNCLGKFPCSSLSAKHAY</sequence>
<proteinExistence type="predicted"/>
<dbReference type="EMBL" id="CM039176">
    <property type="protein sequence ID" value="KAH9717177.1"/>
    <property type="molecule type" value="Genomic_DNA"/>
</dbReference>
<comment type="caution">
    <text evidence="1">The sequence shown here is derived from an EMBL/GenBank/DDBJ whole genome shotgun (WGS) entry which is preliminary data.</text>
</comment>
<name>A0ACB8JH94_CITSI</name>
<keyword evidence="2" id="KW-1185">Reference proteome</keyword>
<evidence type="ECO:0000313" key="1">
    <source>
        <dbReference type="EMBL" id="KAH9717177.1"/>
    </source>
</evidence>
<gene>
    <name evidence="1" type="ORF">KPL71_021729</name>
</gene>
<accession>A0ACB8JH94</accession>
<dbReference type="Proteomes" id="UP000829398">
    <property type="component" value="Chromosome 7"/>
</dbReference>
<reference evidence="2" key="1">
    <citation type="journal article" date="2023" name="Hortic. Res.">
        <title>A chromosome-level phased genome enabling allele-level studies in sweet orange: a case study on citrus Huanglongbing tolerance.</title>
        <authorList>
            <person name="Wu B."/>
            <person name="Yu Q."/>
            <person name="Deng Z."/>
            <person name="Duan Y."/>
            <person name="Luo F."/>
            <person name="Gmitter F. Jr."/>
        </authorList>
    </citation>
    <scope>NUCLEOTIDE SEQUENCE [LARGE SCALE GENOMIC DNA]</scope>
    <source>
        <strain evidence="2">cv. Valencia</strain>
    </source>
</reference>
<evidence type="ECO:0000313" key="2">
    <source>
        <dbReference type="Proteomes" id="UP000829398"/>
    </source>
</evidence>